<dbReference type="EMBL" id="CABFUZ020000109">
    <property type="protein sequence ID" value="VVM06259.1"/>
    <property type="molecule type" value="Genomic_DNA"/>
</dbReference>
<keyword evidence="3" id="KW-1185">Reference proteome</keyword>
<evidence type="ECO:0000256" key="1">
    <source>
        <dbReference type="SAM" id="MobiDB-lite"/>
    </source>
</evidence>
<dbReference type="OrthoDB" id="187022at2"/>
<name>A0A5E6MAN0_9BACT</name>
<accession>A0A5E6MAN0</accession>
<reference evidence="2" key="1">
    <citation type="submission" date="2019-09" db="EMBL/GenBank/DDBJ databases">
        <authorList>
            <person name="Cremers G."/>
        </authorList>
    </citation>
    <scope>NUCLEOTIDE SEQUENCE [LARGE SCALE GENOMIC DNA]</scope>
    <source>
        <strain evidence="2">3B</strain>
    </source>
</reference>
<evidence type="ECO:0000313" key="2">
    <source>
        <dbReference type="EMBL" id="VVM06259.1"/>
    </source>
</evidence>
<dbReference type="PROSITE" id="PS51257">
    <property type="entry name" value="PROKAR_LIPOPROTEIN"/>
    <property type="match status" value="1"/>
</dbReference>
<sequence>MFLKRLRFAAGAISITSAFVGCSSHDRTAAVPVDPALIQNSYDYTKPRDVHDKSKPVYMLPVINTGWAKAEVDPKTGQWVGGHYVGTVVDQGHWATLEEAELSGRPFMRADNGQMIVPNPEDANPGTGDNGMEIDLVGMRSRLEKLETAMADALPSSPSREAIATNMLQRKKEDIPTKSFPSIRVGEPETDAARPPTAGPMREKRSTILVGEGEPIKSAALPEGQGRHSGTVLEIPMGKAGQAMAVKAPQGDYVVLEFLPNRAVKAVYRGHTIRRLAPEGKDVIQLTLPQ</sequence>
<dbReference type="RefSeq" id="WP_142525061.1">
    <property type="nucleotide sequence ID" value="NZ_CABFUZ020000109.1"/>
</dbReference>
<dbReference type="AlphaFoldDB" id="A0A5E6MAN0"/>
<dbReference type="Proteomes" id="UP000381693">
    <property type="component" value="Unassembled WGS sequence"/>
</dbReference>
<comment type="caution">
    <text evidence="2">The sequence shown here is derived from an EMBL/GenBank/DDBJ whole genome shotgun (WGS) entry which is preliminary data.</text>
</comment>
<protein>
    <submittedName>
        <fullName evidence="2">Uncharacterized protein</fullName>
    </submittedName>
</protein>
<feature type="region of interest" description="Disordered" evidence="1">
    <location>
        <begin position="179"/>
        <end position="201"/>
    </location>
</feature>
<evidence type="ECO:0000313" key="3">
    <source>
        <dbReference type="Proteomes" id="UP000381693"/>
    </source>
</evidence>
<gene>
    <name evidence="2" type="ORF">MAMC_01016</name>
</gene>
<proteinExistence type="predicted"/>
<organism evidence="2 3">
    <name type="scientific">Methylacidimicrobium cyclopophantes</name>
    <dbReference type="NCBI Taxonomy" id="1041766"/>
    <lineage>
        <taxon>Bacteria</taxon>
        <taxon>Pseudomonadati</taxon>
        <taxon>Verrucomicrobiota</taxon>
        <taxon>Methylacidimicrobium</taxon>
    </lineage>
</organism>